<dbReference type="RefSeq" id="WP_105053240.1">
    <property type="nucleotide sequence ID" value="NZ_BMYG01000001.1"/>
</dbReference>
<comment type="caution">
    <text evidence="1">The sequence shown here is derived from an EMBL/GenBank/DDBJ whole genome shotgun (WGS) entry which is preliminary data.</text>
</comment>
<reference evidence="1 2" key="1">
    <citation type="submission" date="2016-12" db="EMBL/GenBank/DDBJ databases">
        <title>Diversity of luminous bacteria.</title>
        <authorList>
            <person name="Yoshizawa S."/>
            <person name="Kogure K."/>
        </authorList>
    </citation>
    <scope>NUCLEOTIDE SEQUENCE [LARGE SCALE GENOMIC DNA]</scope>
    <source>
        <strain evidence="1 2">SA4-48</strain>
    </source>
</reference>
<accession>A0A2S7UYA4</accession>
<sequence>MFKNANTDDTNKHKAAKSYLTSSSTSYLAGSLYSSLAKSRKLLQSLVLLSSIFMITACVTQADKTILKVSSTKDIPDINKRYETQLAQLKVGMTKSQVIGLFPGMERECFESGVCYFTVFDERFVQIDHRVADLNLLTSSLVTLLGLTCILSTDDCNEAIVAAINVAIASAVKNKQIHTTSEGGRVLTLLQWINIEFVDNSVTQWAVNEPLPQFIPKSFENKLPNLEDALK</sequence>
<evidence type="ECO:0000313" key="1">
    <source>
        <dbReference type="EMBL" id="PQJ54718.1"/>
    </source>
</evidence>
<dbReference type="EMBL" id="MSCH01000003">
    <property type="protein sequence ID" value="PQJ54718.1"/>
    <property type="molecule type" value="Genomic_DNA"/>
</dbReference>
<proteinExistence type="predicted"/>
<gene>
    <name evidence="1" type="ORF">BTO11_14375</name>
</gene>
<dbReference type="AlphaFoldDB" id="A0A2S7UYA4"/>
<protein>
    <submittedName>
        <fullName evidence="1">Uncharacterized protein</fullName>
    </submittedName>
</protein>
<evidence type="ECO:0000313" key="2">
    <source>
        <dbReference type="Proteomes" id="UP000239007"/>
    </source>
</evidence>
<keyword evidence="2" id="KW-1185">Reference proteome</keyword>
<dbReference type="Proteomes" id="UP000239007">
    <property type="component" value="Unassembled WGS sequence"/>
</dbReference>
<organism evidence="1 2">
    <name type="scientific">Psychrosphaera saromensis</name>
    <dbReference type="NCBI Taxonomy" id="716813"/>
    <lineage>
        <taxon>Bacteria</taxon>
        <taxon>Pseudomonadati</taxon>
        <taxon>Pseudomonadota</taxon>
        <taxon>Gammaproteobacteria</taxon>
        <taxon>Alteromonadales</taxon>
        <taxon>Pseudoalteromonadaceae</taxon>
        <taxon>Psychrosphaera</taxon>
    </lineage>
</organism>
<name>A0A2S7UYA4_9GAMM</name>